<feature type="transmembrane region" description="Helical" evidence="3">
    <location>
        <begin position="714"/>
        <end position="734"/>
    </location>
</feature>
<organism evidence="4 5">
    <name type="scientific">Anaerotruncus massiliensis</name>
    <name type="common">ex Liu et al. 2021</name>
    <dbReference type="NCBI Taxonomy" id="2321404"/>
    <lineage>
        <taxon>Bacteria</taxon>
        <taxon>Bacillati</taxon>
        <taxon>Bacillota</taxon>
        <taxon>Clostridia</taxon>
        <taxon>Eubacteriales</taxon>
        <taxon>Oscillospiraceae</taxon>
        <taxon>Anaerotruncus</taxon>
    </lineage>
</organism>
<accession>A0A498CWY3</accession>
<dbReference type="Gene3D" id="3.40.50.1000">
    <property type="entry name" value="HAD superfamily/HAD-like"/>
    <property type="match status" value="1"/>
</dbReference>
<dbReference type="GO" id="GO:0016020">
    <property type="term" value="C:membrane"/>
    <property type="evidence" value="ECO:0007669"/>
    <property type="project" value="TreeGrafter"/>
</dbReference>
<feature type="transmembrane region" description="Helical" evidence="3">
    <location>
        <begin position="234"/>
        <end position="261"/>
    </location>
</feature>
<evidence type="ECO:0000313" key="4">
    <source>
        <dbReference type="EMBL" id="RLL09050.1"/>
    </source>
</evidence>
<dbReference type="Gene3D" id="3.40.1110.10">
    <property type="entry name" value="Calcium-transporting ATPase, cytoplasmic domain N"/>
    <property type="match status" value="1"/>
</dbReference>
<feature type="transmembrane region" description="Helical" evidence="3">
    <location>
        <begin position="320"/>
        <end position="340"/>
    </location>
</feature>
<dbReference type="GO" id="GO:0055070">
    <property type="term" value="P:copper ion homeostasis"/>
    <property type="evidence" value="ECO:0007669"/>
    <property type="project" value="TreeGrafter"/>
</dbReference>
<keyword evidence="3" id="KW-0472">Membrane</keyword>
<evidence type="ECO:0000256" key="2">
    <source>
        <dbReference type="SAM" id="MobiDB-lite"/>
    </source>
</evidence>
<comment type="caution">
    <text evidence="4">The sequence shown here is derived from an EMBL/GenBank/DDBJ whole genome shotgun (WGS) entry which is preliminary data.</text>
</comment>
<sequence>PAPKSARPRYDDYPAEPAPKSERPRYDDYPAESAPKSARPRCDDYPPAEPAPKTPYDFESDSAPLPQGETLGETLDRLRRSRGGAAQQPAAPREGAGEGFTFRAAPEEPADDFRLPSWEDDAPPPEAGGFGFQFGFDAGTEPEPDGTRMDIPLRPRPRRNAPAGHTQEIDTAAPRRAREEGPQELAQSKWRQSYAEQELLEQEVPEDDFGAPEDAPYVEKDLRSIRTGLTVRQVVTAVLAFLSLYLTVSLKVVPFAGKLGIPEGYMLPLPPAVAPENNMRLFLIVNLVLVVLAAIVCSNIVGGGIAALCRMRANCDTPAALAVLAVLIQGIVLTVLPDAVLGNGNVSLYFPLAVVVLLFSLFGKKLMMKRIERNFATLTAEGDKYALVQIQNREFAREFSRGLGPDVDRVAYSARAGFITGFLDRSYSPDYSESFSNIASPICLGGALVVGIAGYFLMDRELVSAVSAFTAVLCICAPLSGSLVPNLMLARQARRLSRKGAMLAGYTAAEDYADTGAVVVSDRDLFSDDSVMLHGMKVFAEKRIDEAILDAASVIISCGGIMSGIFLNMIGGNRRMLKKVDSLMYEDGMGLSAWVDGKRVLIGSHELMRNHDIDCPSRDFEMRYTRDGRQVLYIANSGELSAMFVVSYNADPETADALSELERRGVSIALYTTDPNITSELVAAAFGVRRTSVRVLPAKIHAEYAFLTKPKDRISAGGCHGGGLAGVLALVRAASAVRKSVMRATVVQLIGIVAGYGLVAFMAFTGSLQLASYGVLLLFGLAWYLITRAAASAGK</sequence>
<feature type="region of interest" description="Disordered" evidence="2">
    <location>
        <begin position="1"/>
        <end position="191"/>
    </location>
</feature>
<feature type="transmembrane region" description="Helical" evidence="3">
    <location>
        <begin position="281"/>
        <end position="308"/>
    </location>
</feature>
<name>A0A498CWY3_9FIRM</name>
<keyword evidence="3" id="KW-0812">Transmembrane</keyword>
<dbReference type="AlphaFoldDB" id="A0A498CWY3"/>
<reference evidence="4 5" key="1">
    <citation type="submission" date="2018-10" db="EMBL/GenBank/DDBJ databases">
        <title>Anaerotruncus faecis sp. nov., isolated from human feces.</title>
        <authorList>
            <person name="Wang Y.-J."/>
        </authorList>
    </citation>
    <scope>NUCLEOTIDE SEQUENCE [LARGE SCALE GENOMIC DNA]</scope>
    <source>
        <strain evidence="4 5">22A2-44</strain>
    </source>
</reference>
<dbReference type="GO" id="GO:0000166">
    <property type="term" value="F:nucleotide binding"/>
    <property type="evidence" value="ECO:0007669"/>
    <property type="project" value="InterPro"/>
</dbReference>
<feature type="non-terminal residue" evidence="4">
    <location>
        <position position="1"/>
    </location>
</feature>
<dbReference type="Proteomes" id="UP000276301">
    <property type="component" value="Unassembled WGS sequence"/>
</dbReference>
<dbReference type="PANTHER" id="PTHR43520:SF8">
    <property type="entry name" value="P-TYPE CU(+) TRANSPORTER"/>
    <property type="match status" value="1"/>
</dbReference>
<dbReference type="GO" id="GO:0005507">
    <property type="term" value="F:copper ion binding"/>
    <property type="evidence" value="ECO:0007669"/>
    <property type="project" value="TreeGrafter"/>
</dbReference>
<feature type="transmembrane region" description="Helical" evidence="3">
    <location>
        <begin position="770"/>
        <end position="786"/>
    </location>
</feature>
<dbReference type="PANTHER" id="PTHR43520">
    <property type="entry name" value="ATP7, ISOFORM B"/>
    <property type="match status" value="1"/>
</dbReference>
<evidence type="ECO:0000256" key="1">
    <source>
        <dbReference type="ARBA" id="ARBA00022967"/>
    </source>
</evidence>
<dbReference type="InterPro" id="IPR023214">
    <property type="entry name" value="HAD_sf"/>
</dbReference>
<feature type="transmembrane region" description="Helical" evidence="3">
    <location>
        <begin position="746"/>
        <end position="764"/>
    </location>
</feature>
<dbReference type="EMBL" id="RCHT01000024">
    <property type="protein sequence ID" value="RLL09050.1"/>
    <property type="molecule type" value="Genomic_DNA"/>
</dbReference>
<dbReference type="InterPro" id="IPR023299">
    <property type="entry name" value="ATPase_P-typ_cyto_dom_N"/>
</dbReference>
<feature type="transmembrane region" description="Helical" evidence="3">
    <location>
        <begin position="435"/>
        <end position="457"/>
    </location>
</feature>
<dbReference type="GO" id="GO:0043682">
    <property type="term" value="F:P-type divalent copper transporter activity"/>
    <property type="evidence" value="ECO:0007669"/>
    <property type="project" value="TreeGrafter"/>
</dbReference>
<proteinExistence type="predicted"/>
<keyword evidence="3" id="KW-1133">Transmembrane helix</keyword>
<evidence type="ECO:0000256" key="3">
    <source>
        <dbReference type="SAM" id="Phobius"/>
    </source>
</evidence>
<feature type="transmembrane region" description="Helical" evidence="3">
    <location>
        <begin position="547"/>
        <end position="570"/>
    </location>
</feature>
<evidence type="ECO:0000313" key="5">
    <source>
        <dbReference type="Proteomes" id="UP000276301"/>
    </source>
</evidence>
<gene>
    <name evidence="4" type="ORF">D4A47_10775</name>
</gene>
<keyword evidence="5" id="KW-1185">Reference proteome</keyword>
<feature type="transmembrane region" description="Helical" evidence="3">
    <location>
        <begin position="463"/>
        <end position="489"/>
    </location>
</feature>
<feature type="transmembrane region" description="Helical" evidence="3">
    <location>
        <begin position="346"/>
        <end position="363"/>
    </location>
</feature>
<protein>
    <submittedName>
        <fullName evidence="4">Uncharacterized protein</fullName>
    </submittedName>
</protein>
<keyword evidence="1" id="KW-1278">Translocase</keyword>
<feature type="compositionally biased region" description="Basic and acidic residues" evidence="2">
    <location>
        <begin position="19"/>
        <end position="28"/>
    </location>
</feature>